<keyword evidence="4" id="KW-1133">Transmembrane helix</keyword>
<dbReference type="PANTHER" id="PTHR44196:SF1">
    <property type="entry name" value="DEHYDROGENASE_REDUCTASE SDR FAMILY MEMBER 7B"/>
    <property type="match status" value="1"/>
</dbReference>
<dbReference type="OrthoDB" id="6251714at2759"/>
<dbReference type="SUPFAM" id="SSF51735">
    <property type="entry name" value="NAD(P)-binding Rossmann-fold domains"/>
    <property type="match status" value="1"/>
</dbReference>
<dbReference type="AlphaFoldDB" id="A0A5J4Z5M3"/>
<dbReference type="EMBL" id="VRMN01000001">
    <property type="protein sequence ID" value="KAA8498392.1"/>
    <property type="molecule type" value="Genomic_DNA"/>
</dbReference>
<organism evidence="5 6">
    <name type="scientific">Porphyridium purpureum</name>
    <name type="common">Red alga</name>
    <name type="synonym">Porphyridium cruentum</name>
    <dbReference type="NCBI Taxonomy" id="35688"/>
    <lineage>
        <taxon>Eukaryota</taxon>
        <taxon>Rhodophyta</taxon>
        <taxon>Bangiophyceae</taxon>
        <taxon>Porphyridiales</taxon>
        <taxon>Porphyridiaceae</taxon>
        <taxon>Porphyridium</taxon>
    </lineage>
</organism>
<protein>
    <submittedName>
        <fullName evidence="5">Putative oxidoreductase</fullName>
    </submittedName>
</protein>
<evidence type="ECO:0000313" key="5">
    <source>
        <dbReference type="EMBL" id="KAA8498392.1"/>
    </source>
</evidence>
<sequence>MKPYACNRGARRSLYNAAVCPAGQVKATRAACADVLVPESNCTAARTGCDALPARQGVVTPFPPFAPSAGHVAVRDPTCSGSCIRWLCTVISSQCASRSERQLRGKMLPFDGVVLGVVLAATAAVVLAVEGSKQYARRRTRACFAGRHVWVVGASQGIGEALVKRLVALGARVTVSARNEAALHRVAASAVKLAQGGNVHVQPLDVTAGAEAIQSAHGAIVRRMGRIEILIANAGVNHGGKCFKELKYEEIARVVDVNLLGVAYCIRVCLNDMLELASSTAPHPVIAVVSSLSAYRGLPGGSVYGASKAAASHLLEALRVENYGCGIQFTSLNPGFVATPAIEHLHHPKPFQISSDTCAELMLDAVASGKRDYGFPFFMEHVAMRFSRVLPGCLYEPILFLVHSANAKKEAKS</sequence>
<accession>A0A5J4Z5M3</accession>
<keyword evidence="4" id="KW-0472">Membrane</keyword>
<evidence type="ECO:0000256" key="1">
    <source>
        <dbReference type="ARBA" id="ARBA00006484"/>
    </source>
</evidence>
<dbReference type="Pfam" id="PF00106">
    <property type="entry name" value="adh_short"/>
    <property type="match status" value="1"/>
</dbReference>
<evidence type="ECO:0000256" key="4">
    <source>
        <dbReference type="SAM" id="Phobius"/>
    </source>
</evidence>
<keyword evidence="2" id="KW-0560">Oxidoreductase</keyword>
<keyword evidence="6" id="KW-1185">Reference proteome</keyword>
<comment type="similarity">
    <text evidence="1">Belongs to the short-chain dehydrogenases/reductases (SDR) family.</text>
</comment>
<dbReference type="GO" id="GO:0016020">
    <property type="term" value="C:membrane"/>
    <property type="evidence" value="ECO:0007669"/>
    <property type="project" value="TreeGrafter"/>
</dbReference>
<dbReference type="GO" id="GO:0016491">
    <property type="term" value="F:oxidoreductase activity"/>
    <property type="evidence" value="ECO:0007669"/>
    <property type="project" value="UniProtKB-KW"/>
</dbReference>
<evidence type="ECO:0000313" key="6">
    <source>
        <dbReference type="Proteomes" id="UP000324585"/>
    </source>
</evidence>
<dbReference type="Proteomes" id="UP000324585">
    <property type="component" value="Unassembled WGS sequence"/>
</dbReference>
<reference evidence="6" key="1">
    <citation type="journal article" date="2019" name="Nat. Commun.">
        <title>Expansion of phycobilisome linker gene families in mesophilic red algae.</title>
        <authorList>
            <person name="Lee J."/>
            <person name="Kim D."/>
            <person name="Bhattacharya D."/>
            <person name="Yoon H.S."/>
        </authorList>
    </citation>
    <scope>NUCLEOTIDE SEQUENCE [LARGE SCALE GENOMIC DNA]</scope>
    <source>
        <strain evidence="6">CCMP 1328</strain>
    </source>
</reference>
<name>A0A5J4Z5M3_PORPP</name>
<dbReference type="PRINTS" id="PR00081">
    <property type="entry name" value="GDHRDH"/>
</dbReference>
<dbReference type="PANTHER" id="PTHR44196">
    <property type="entry name" value="DEHYDROGENASE/REDUCTASE SDR FAMILY MEMBER 7B"/>
    <property type="match status" value="1"/>
</dbReference>
<dbReference type="InterPro" id="IPR002347">
    <property type="entry name" value="SDR_fam"/>
</dbReference>
<dbReference type="PROSITE" id="PS00061">
    <property type="entry name" value="ADH_SHORT"/>
    <property type="match status" value="1"/>
</dbReference>
<evidence type="ECO:0000256" key="3">
    <source>
        <dbReference type="ARBA" id="ARBA00037096"/>
    </source>
</evidence>
<comment type="function">
    <text evidence="3">Putative oxidoreductase.</text>
</comment>
<dbReference type="InterPro" id="IPR036291">
    <property type="entry name" value="NAD(P)-bd_dom_sf"/>
</dbReference>
<dbReference type="Gene3D" id="3.40.50.720">
    <property type="entry name" value="NAD(P)-binding Rossmann-like Domain"/>
    <property type="match status" value="1"/>
</dbReference>
<dbReference type="OMA" id="RVENYGC"/>
<feature type="transmembrane region" description="Helical" evidence="4">
    <location>
        <begin position="108"/>
        <end position="129"/>
    </location>
</feature>
<gene>
    <name evidence="5" type="ORF">FVE85_5977</name>
</gene>
<evidence type="ECO:0000256" key="2">
    <source>
        <dbReference type="ARBA" id="ARBA00023002"/>
    </source>
</evidence>
<comment type="caution">
    <text evidence="5">The sequence shown here is derived from an EMBL/GenBank/DDBJ whole genome shotgun (WGS) entry which is preliminary data.</text>
</comment>
<proteinExistence type="inferred from homology"/>
<keyword evidence="4" id="KW-0812">Transmembrane</keyword>
<dbReference type="InterPro" id="IPR020904">
    <property type="entry name" value="Sc_DH/Rdtase_CS"/>
</dbReference>